<evidence type="ECO:0000256" key="1">
    <source>
        <dbReference type="SAM" id="SignalP"/>
    </source>
</evidence>
<name>A0A931A574_9ACTN</name>
<dbReference type="Proteomes" id="UP000605361">
    <property type="component" value="Unassembled WGS sequence"/>
</dbReference>
<protein>
    <recommendedName>
        <fullName evidence="4">Secreted protein</fullName>
    </recommendedName>
</protein>
<sequence>MLKKIATGVLALAATSALALSLPSAAGATASGFHDSSVRAGSPAYQDSSDGFGPVYSRNHLARAQGLVSVDWDRDGESNEVTVRGRLYDLDNRGYSRGGKCAYVIFQAADFDHDWSPVESKKHCGYPGYRRIAFNEHDISSLRVKVCQVGPYGGYPTKCGQWRYIDTSENA</sequence>
<gene>
    <name evidence="2" type="ORF">ITP53_12445</name>
</gene>
<proteinExistence type="predicted"/>
<evidence type="ECO:0000313" key="2">
    <source>
        <dbReference type="EMBL" id="MBF8186536.1"/>
    </source>
</evidence>
<dbReference type="AlphaFoldDB" id="A0A931A574"/>
<accession>A0A931A574</accession>
<dbReference type="RefSeq" id="WP_195895510.1">
    <property type="nucleotide sequence ID" value="NZ_JADOGI010000029.1"/>
</dbReference>
<feature type="chain" id="PRO_5038426724" description="Secreted protein" evidence="1">
    <location>
        <begin position="20"/>
        <end position="171"/>
    </location>
</feature>
<evidence type="ECO:0000313" key="3">
    <source>
        <dbReference type="Proteomes" id="UP000605361"/>
    </source>
</evidence>
<evidence type="ECO:0008006" key="4">
    <source>
        <dbReference type="Google" id="ProtNLM"/>
    </source>
</evidence>
<keyword evidence="3" id="KW-1185">Reference proteome</keyword>
<organism evidence="2 3">
    <name type="scientific">Nonomuraea cypriaca</name>
    <dbReference type="NCBI Taxonomy" id="1187855"/>
    <lineage>
        <taxon>Bacteria</taxon>
        <taxon>Bacillati</taxon>
        <taxon>Actinomycetota</taxon>
        <taxon>Actinomycetes</taxon>
        <taxon>Streptosporangiales</taxon>
        <taxon>Streptosporangiaceae</taxon>
        <taxon>Nonomuraea</taxon>
    </lineage>
</organism>
<feature type="signal peptide" evidence="1">
    <location>
        <begin position="1"/>
        <end position="19"/>
    </location>
</feature>
<reference evidence="2" key="1">
    <citation type="submission" date="2020-11" db="EMBL/GenBank/DDBJ databases">
        <title>Whole-genome analyses of Nonomuraea sp. K274.</title>
        <authorList>
            <person name="Veyisoglu A."/>
        </authorList>
    </citation>
    <scope>NUCLEOTIDE SEQUENCE</scope>
    <source>
        <strain evidence="2">K274</strain>
    </source>
</reference>
<keyword evidence="1" id="KW-0732">Signal</keyword>
<comment type="caution">
    <text evidence="2">The sequence shown here is derived from an EMBL/GenBank/DDBJ whole genome shotgun (WGS) entry which is preliminary data.</text>
</comment>
<dbReference type="EMBL" id="JADOGI010000029">
    <property type="protein sequence ID" value="MBF8186536.1"/>
    <property type="molecule type" value="Genomic_DNA"/>
</dbReference>